<gene>
    <name evidence="1" type="ORF">IVIADoCa7_26</name>
</gene>
<organism evidence="1 2">
    <name type="scientific">Xanthomonas phage vB_Xar_IVIA-DoCa7</name>
    <dbReference type="NCBI Taxonomy" id="2975534"/>
    <lineage>
        <taxon>Viruses</taxon>
        <taxon>Duplodnaviria</taxon>
        <taxon>Heunggongvirae</taxon>
        <taxon>Uroviricota</taxon>
        <taxon>Caudoviricetes</taxon>
        <taxon>Autographivirales</taxon>
        <taxon>Autonotataviridae</taxon>
        <taxon>Paternavirus</taxon>
        <taxon>Paternavirus doca7</taxon>
    </lineage>
</organism>
<protein>
    <recommendedName>
        <fullName evidence="3">Nucleotidyltransferase</fullName>
    </recommendedName>
</protein>
<dbReference type="Proteomes" id="UP001164550">
    <property type="component" value="Segment"/>
</dbReference>
<keyword evidence="2" id="KW-1185">Reference proteome</keyword>
<evidence type="ECO:0000313" key="1">
    <source>
        <dbReference type="EMBL" id="UYA98852.1"/>
    </source>
</evidence>
<accession>A0A9X9JR15</accession>
<evidence type="ECO:0008006" key="3">
    <source>
        <dbReference type="Google" id="ProtNLM"/>
    </source>
</evidence>
<reference evidence="1" key="1">
    <citation type="submission" date="2022-07" db="EMBL/GenBank/DDBJ databases">
        <title>Comparative analysis of new lytic phages for the biological control of phytopathogenic Xanthomonas spp.</title>
        <authorList>
            <person name="Domingo-Calap M.L."/>
            <person name="Bernabeu-Gimeno M."/>
            <person name="Aure C.M."/>
            <person name="Marco-Noales E."/>
            <person name="Domingo-Calap P."/>
        </authorList>
    </citation>
    <scope>NUCLEOTIDE SEQUENCE</scope>
</reference>
<evidence type="ECO:0000313" key="2">
    <source>
        <dbReference type="Proteomes" id="UP001164550"/>
    </source>
</evidence>
<proteinExistence type="predicted"/>
<sequence length="151" mass="17544">MEMTDKHDRVLAYVDEELRTAGYATLECRKTGSAYYGDINPADYDVLVLVSKDTDLKRLTGKMRDGLHGIGWEDCAHRSDTPEYENEENDYYDKWVAIRKGDANAIITCDKVWFYRSLACAVYCKNGEDMLFADKDERIEMFRLIRDGREN</sequence>
<dbReference type="EMBL" id="ON932081">
    <property type="protein sequence ID" value="UYA98852.1"/>
    <property type="molecule type" value="Genomic_DNA"/>
</dbReference>
<name>A0A9X9JR15_9CAUD</name>